<feature type="transmembrane region" description="Helical" evidence="1">
    <location>
        <begin position="177"/>
        <end position="204"/>
    </location>
</feature>
<feature type="transmembrane region" description="Helical" evidence="1">
    <location>
        <begin position="282"/>
        <end position="300"/>
    </location>
</feature>
<comment type="caution">
    <text evidence="2">The sequence shown here is derived from an EMBL/GenBank/DDBJ whole genome shotgun (WGS) entry which is preliminary data.</text>
</comment>
<feature type="transmembrane region" description="Helical" evidence="1">
    <location>
        <begin position="98"/>
        <end position="120"/>
    </location>
</feature>
<evidence type="ECO:0000256" key="1">
    <source>
        <dbReference type="SAM" id="Phobius"/>
    </source>
</evidence>
<feature type="transmembrane region" description="Helical" evidence="1">
    <location>
        <begin position="216"/>
        <end position="232"/>
    </location>
</feature>
<dbReference type="Pfam" id="PF19510">
    <property type="entry name" value="DUF6044"/>
    <property type="match status" value="1"/>
</dbReference>
<name>A0A3S2X9F0_9BACI</name>
<evidence type="ECO:0008006" key="4">
    <source>
        <dbReference type="Google" id="ProtNLM"/>
    </source>
</evidence>
<feature type="transmembrane region" description="Helical" evidence="1">
    <location>
        <begin position="132"/>
        <end position="165"/>
    </location>
</feature>
<evidence type="ECO:0000313" key="3">
    <source>
        <dbReference type="Proteomes" id="UP000288024"/>
    </source>
</evidence>
<accession>A0A3S2X9F0</accession>
<gene>
    <name evidence="2" type="ORF">EM808_10710</name>
</gene>
<evidence type="ECO:0000313" key="2">
    <source>
        <dbReference type="EMBL" id="RVT63724.1"/>
    </source>
</evidence>
<proteinExistence type="predicted"/>
<feature type="transmembrane region" description="Helical" evidence="1">
    <location>
        <begin position="309"/>
        <end position="329"/>
    </location>
</feature>
<organism evidence="2 3">
    <name type="scientific">Niallia taxi</name>
    <dbReference type="NCBI Taxonomy" id="2499688"/>
    <lineage>
        <taxon>Bacteria</taxon>
        <taxon>Bacillati</taxon>
        <taxon>Bacillota</taxon>
        <taxon>Bacilli</taxon>
        <taxon>Bacillales</taxon>
        <taxon>Bacillaceae</taxon>
        <taxon>Niallia</taxon>
    </lineage>
</organism>
<keyword evidence="1" id="KW-0472">Membrane</keyword>
<keyword evidence="1" id="KW-0812">Transmembrane</keyword>
<feature type="transmembrane region" description="Helical" evidence="1">
    <location>
        <begin position="12"/>
        <end position="32"/>
    </location>
</feature>
<keyword evidence="3" id="KW-1185">Reference proteome</keyword>
<dbReference type="EMBL" id="RZTZ01000003">
    <property type="protein sequence ID" value="RVT63724.1"/>
    <property type="molecule type" value="Genomic_DNA"/>
</dbReference>
<dbReference type="Proteomes" id="UP000288024">
    <property type="component" value="Unassembled WGS sequence"/>
</dbReference>
<reference evidence="2 3" key="1">
    <citation type="submission" date="2019-01" db="EMBL/GenBank/DDBJ databases">
        <title>Bacillus sp. M5HDSG1-1, whole genome shotgun sequence.</title>
        <authorList>
            <person name="Tuo L."/>
        </authorList>
    </citation>
    <scope>NUCLEOTIDE SEQUENCE [LARGE SCALE GENOMIC DNA]</scope>
    <source>
        <strain evidence="2 3">M5HDSG1-1</strain>
    </source>
</reference>
<feature type="transmembrane region" description="Helical" evidence="1">
    <location>
        <begin position="349"/>
        <end position="366"/>
    </location>
</feature>
<protein>
    <recommendedName>
        <fullName evidence="4">YkoS</fullName>
    </recommendedName>
</protein>
<sequence length="571" mass="67127">MIKVTGLGKQEKIFLSLALLIVVLWVLPYFILNGNAHMRIHDNLDSNLGWYEVLKDSGNMFAPVNTPMEQIMNGEFSRDTYYSEYYGMVFLFNILPPVVAYGLCQAITRIVAFLGMYLLLKKYVFKKSNPYIITIGAALTFSLTPYWPSGMLSILGMPLALWSFLNIRKGERNWKNYVVITLLPFFSTFVIGFFYFLTFIGLLWVYDLFKTKKWNLVFLLSIIYMLAIYMAIDYRLVMSMIAPASNELTNRDVFYQSKLNLIQTFKLIGKNYVISHNQDRTISQYIILPLTIICLVWVLIKNKAKDNRLFIFLHIVNLLLSTWYAFWFFEGWQPLKERFGILTSFNFGRFHYLRPMIIYVLFALSLKMLWDQGGRVKKLVYVLVIAQLLVLIPNNEEIKYKNQPSYKQYFAVDEFKEIKDYIGKPLEDYRVVSIGMHPNVAQYNGFYTLDSYSNIYPLSYKEEFRKIIEPELNKNKGLREYYDYWGGRCYIFVDELGKKYQFSKHTKKTIKNLDLNTNQLKKMGGQYILSAVPIDNAADNNLSFEKSFDSKDSYWKIYLYKVNGKVSQQRL</sequence>
<dbReference type="RefSeq" id="WP_127738201.1">
    <property type="nucleotide sequence ID" value="NZ_JARMUX010000019.1"/>
</dbReference>
<keyword evidence="1" id="KW-1133">Transmembrane helix</keyword>
<dbReference type="AlphaFoldDB" id="A0A3S2X9F0"/>
<dbReference type="InterPro" id="IPR046107">
    <property type="entry name" value="DUF6044"/>
</dbReference>